<dbReference type="STRING" id="428990.SAMN06295987_102368"/>
<reference evidence="3" key="1">
    <citation type="submission" date="2017-02" db="EMBL/GenBank/DDBJ databases">
        <authorList>
            <person name="Varghese N."/>
            <person name="Submissions S."/>
        </authorList>
    </citation>
    <scope>NUCLEOTIDE SEQUENCE [LARGE SCALE GENOMIC DNA]</scope>
    <source>
        <strain evidence="3">SM117</strain>
    </source>
</reference>
<keyword evidence="1" id="KW-1133">Transmembrane helix</keyword>
<evidence type="ECO:0000313" key="2">
    <source>
        <dbReference type="EMBL" id="SLJ94985.1"/>
    </source>
</evidence>
<organism evidence="2 3">
    <name type="scientific">Novosphingobium mathurense</name>
    <dbReference type="NCBI Taxonomy" id="428990"/>
    <lineage>
        <taxon>Bacteria</taxon>
        <taxon>Pseudomonadati</taxon>
        <taxon>Pseudomonadota</taxon>
        <taxon>Alphaproteobacteria</taxon>
        <taxon>Sphingomonadales</taxon>
        <taxon>Sphingomonadaceae</taxon>
        <taxon>Novosphingobium</taxon>
    </lineage>
</organism>
<accession>A0A1U6HGR0</accession>
<gene>
    <name evidence="2" type="ORF">SAMN06295987_102368</name>
</gene>
<evidence type="ECO:0000256" key="1">
    <source>
        <dbReference type="SAM" id="Phobius"/>
    </source>
</evidence>
<keyword evidence="1" id="KW-0472">Membrane</keyword>
<dbReference type="RefSeq" id="WP_156367422.1">
    <property type="nucleotide sequence ID" value="NZ_FVZE01000002.1"/>
</dbReference>
<proteinExistence type="predicted"/>
<protein>
    <submittedName>
        <fullName evidence="2">Uncharacterized protein</fullName>
    </submittedName>
</protein>
<dbReference type="AlphaFoldDB" id="A0A1U6HGR0"/>
<keyword evidence="1" id="KW-0812">Transmembrane</keyword>
<dbReference type="Proteomes" id="UP000190989">
    <property type="component" value="Unassembled WGS sequence"/>
</dbReference>
<name>A0A1U6HGR0_9SPHN</name>
<sequence>MNSQIALGQTGEAGGVSLAEEASRFRTALIGDSRSTMLVNLFDYLLERVDDERAPKEIEIAIDVFGKSGAFDTSVNSMVRSYMHRLRQRLDKFNEGKSGLRLTIPKGEYRLILSEMPELEDEDELEPITLASRLKRISKRQVLAIFLCVNGLLWAAAFLFASNLLQPSPLARTALWKPLMANGRMPVIAVGDFYMIAESGDEGIMTSLRLDTAIQSEADLSKYLTLNPRLRGKLHARDIYRVSGQVAKVAVAVLKQVSEMHPGSEAAEIMPVSRMSQDLIDSNSIIYIQYFSQLGVMRSPFLRLSGFAPTDDFDEIKDKASGKVYRIKYAAEEEASNGGNEASAHSYGIDYGYLASFPGRSGNHNILISGGSDEGLAQVTKIVSDKRQLDSLAKRTGGAGAFEALYQVRTVGGLVFDTKLLIARPLKTEAMQEMSQSRASRKN</sequence>
<evidence type="ECO:0000313" key="3">
    <source>
        <dbReference type="Proteomes" id="UP000190989"/>
    </source>
</evidence>
<keyword evidence="3" id="KW-1185">Reference proteome</keyword>
<feature type="transmembrane region" description="Helical" evidence="1">
    <location>
        <begin position="142"/>
        <end position="165"/>
    </location>
</feature>
<dbReference type="EMBL" id="FVZE01000002">
    <property type="protein sequence ID" value="SLJ94985.1"/>
    <property type="molecule type" value="Genomic_DNA"/>
</dbReference>